<feature type="transmembrane region" description="Helical" evidence="1">
    <location>
        <begin position="81"/>
        <end position="99"/>
    </location>
</feature>
<dbReference type="EMBL" id="CP128399">
    <property type="protein sequence ID" value="WJW66136.1"/>
    <property type="molecule type" value="Genomic_DNA"/>
</dbReference>
<keyword evidence="1" id="KW-0812">Transmembrane</keyword>
<gene>
    <name evidence="2" type="ORF">HXX08_00025</name>
    <name evidence="3" type="ORF">OZ401_001925</name>
</gene>
<dbReference type="RefSeq" id="WP_341468016.1">
    <property type="nucleotide sequence ID" value="NZ_CP128399.1"/>
</dbReference>
<accession>A0A8T7LXX5</accession>
<dbReference type="Proteomes" id="UP000521676">
    <property type="component" value="Unassembled WGS sequence"/>
</dbReference>
<evidence type="ECO:0000313" key="2">
    <source>
        <dbReference type="EMBL" id="NWJ44239.1"/>
    </source>
</evidence>
<proteinExistence type="predicted"/>
<keyword evidence="5" id="KW-1185">Reference proteome</keyword>
<feature type="transmembrane region" description="Helical" evidence="1">
    <location>
        <begin position="12"/>
        <end position="33"/>
    </location>
</feature>
<evidence type="ECO:0000313" key="4">
    <source>
        <dbReference type="Proteomes" id="UP000521676"/>
    </source>
</evidence>
<evidence type="ECO:0000313" key="3">
    <source>
        <dbReference type="EMBL" id="WJW66136.1"/>
    </source>
</evidence>
<dbReference type="EMBL" id="JACATZ010000001">
    <property type="protein sequence ID" value="NWJ44239.1"/>
    <property type="molecule type" value="Genomic_DNA"/>
</dbReference>
<dbReference type="InterPro" id="IPR036927">
    <property type="entry name" value="Cyt_c_oxase-like_su1_sf"/>
</dbReference>
<name>A0A8T7LXX5_9CHLR</name>
<feature type="transmembrane region" description="Helical" evidence="1">
    <location>
        <begin position="111"/>
        <end position="132"/>
    </location>
</feature>
<dbReference type="Proteomes" id="UP001431572">
    <property type="component" value="Chromosome 1"/>
</dbReference>
<evidence type="ECO:0000256" key="1">
    <source>
        <dbReference type="SAM" id="Phobius"/>
    </source>
</evidence>
<dbReference type="Gene3D" id="1.20.210.10">
    <property type="entry name" value="Cytochrome c oxidase-like, subunit I domain"/>
    <property type="match status" value="1"/>
</dbReference>
<keyword evidence="1" id="KW-0472">Membrane</keyword>
<sequence>MDPLTKLMGRTALLYLASGFVLGAVLMIGEAQGASWYGAWTVTHAHILFVGWFVQFAVGIAFWLLPRRKTPKQPFGYNERLGYLAYGLVNIGIILRIIFEPLFRLGKLDEGLATVSMATSGILMASAGIIWASQLWGRFYRRYSATNQPVKE</sequence>
<reference evidence="3" key="2">
    <citation type="journal article" date="2024" name="Nature">
        <title>Anoxygenic phototroph of the Chloroflexota uses a type I reaction centre.</title>
        <authorList>
            <person name="Tsuji J.M."/>
            <person name="Shaw N.A."/>
            <person name="Nagashima S."/>
            <person name="Venkiteswaran J.J."/>
            <person name="Schiff S.L."/>
            <person name="Watanabe T."/>
            <person name="Fukui M."/>
            <person name="Hanada S."/>
            <person name="Tank M."/>
            <person name="Neufeld J.D."/>
        </authorList>
    </citation>
    <scope>NUCLEOTIDE SEQUENCE</scope>
    <source>
        <strain evidence="3">L227-S17</strain>
    </source>
</reference>
<protein>
    <submittedName>
        <fullName evidence="3">Cbb3-type cytochrome c oxidase subunit I</fullName>
    </submittedName>
</protein>
<organism evidence="2 4">
    <name type="scientific">Candidatus Chlorohelix allophototropha</name>
    <dbReference type="NCBI Taxonomy" id="3003348"/>
    <lineage>
        <taxon>Bacteria</taxon>
        <taxon>Bacillati</taxon>
        <taxon>Chloroflexota</taxon>
        <taxon>Chloroflexia</taxon>
        <taxon>Candidatus Chloroheliales</taxon>
        <taxon>Candidatus Chloroheliaceae</taxon>
        <taxon>Candidatus Chlorohelix</taxon>
    </lineage>
</organism>
<reference evidence="2 4" key="1">
    <citation type="submission" date="2020-06" db="EMBL/GenBank/DDBJ databases">
        <title>Anoxygenic phototrophic Chloroflexota member uses a Type I reaction center.</title>
        <authorList>
            <person name="Tsuji J.M."/>
            <person name="Shaw N.A."/>
            <person name="Nagashima S."/>
            <person name="Venkiteswaran J."/>
            <person name="Schiff S.L."/>
            <person name="Hanada S."/>
            <person name="Tank M."/>
            <person name="Neufeld J.D."/>
        </authorList>
    </citation>
    <scope>NUCLEOTIDE SEQUENCE [LARGE SCALE GENOMIC DNA]</scope>
    <source>
        <strain evidence="2">L227-S17</strain>
    </source>
</reference>
<dbReference type="AlphaFoldDB" id="A0A8T7LXX5"/>
<keyword evidence="1" id="KW-1133">Transmembrane helix</keyword>
<feature type="transmembrane region" description="Helical" evidence="1">
    <location>
        <begin position="45"/>
        <end position="65"/>
    </location>
</feature>
<dbReference type="SUPFAM" id="SSF81442">
    <property type="entry name" value="Cytochrome c oxidase subunit I-like"/>
    <property type="match status" value="1"/>
</dbReference>
<evidence type="ECO:0000313" key="5">
    <source>
        <dbReference type="Proteomes" id="UP001431572"/>
    </source>
</evidence>